<dbReference type="GeneID" id="118407702"/>
<dbReference type="Pfam" id="PF00078">
    <property type="entry name" value="RVT_1"/>
    <property type="match status" value="1"/>
</dbReference>
<dbReference type="Gene3D" id="3.60.10.10">
    <property type="entry name" value="Endonuclease/exonuclease/phosphatase"/>
    <property type="match status" value="1"/>
</dbReference>
<dbReference type="PANTHER" id="PTHR47027">
    <property type="entry name" value="REVERSE TRANSCRIPTASE DOMAIN-CONTAINING PROTEIN"/>
    <property type="match status" value="1"/>
</dbReference>
<accession>A0A9J7HVF4</accession>
<dbReference type="AlphaFoldDB" id="A0A9J7HVF4"/>
<feature type="domain" description="Reverse transcriptase" evidence="1">
    <location>
        <begin position="474"/>
        <end position="753"/>
    </location>
</feature>
<dbReference type="CDD" id="cd09076">
    <property type="entry name" value="L1-EN"/>
    <property type="match status" value="1"/>
</dbReference>
<dbReference type="InterPro" id="IPR000477">
    <property type="entry name" value="RT_dom"/>
</dbReference>
<dbReference type="SUPFAM" id="SSF56219">
    <property type="entry name" value="DNase I-like"/>
    <property type="match status" value="1"/>
</dbReference>
<dbReference type="PANTHER" id="PTHR47027:SF27">
    <property type="entry name" value="REVERSE TRANSCRIPTASE DOMAIN-CONTAINING PROTEIN"/>
    <property type="match status" value="1"/>
</dbReference>
<dbReference type="InterPro" id="IPR043502">
    <property type="entry name" value="DNA/RNA_pol_sf"/>
</dbReference>
<protein>
    <submittedName>
        <fullName evidence="3">Uncharacterized protein LOC118407702</fullName>
    </submittedName>
</protein>
<dbReference type="Proteomes" id="UP000001554">
    <property type="component" value="Unplaced"/>
</dbReference>
<gene>
    <name evidence="3" type="primary">LOC118407702</name>
</gene>
<dbReference type="CDD" id="cd01650">
    <property type="entry name" value="RT_nLTR_like"/>
    <property type="match status" value="1"/>
</dbReference>
<evidence type="ECO:0000313" key="3">
    <source>
        <dbReference type="RefSeq" id="XP_035664112.1"/>
    </source>
</evidence>
<proteinExistence type="predicted"/>
<dbReference type="InterPro" id="IPR036691">
    <property type="entry name" value="Endo/exonu/phosph_ase_sf"/>
</dbReference>
<name>A0A9J7HVF4_BRAFL</name>
<reference evidence="3" key="1">
    <citation type="submission" date="2025-08" db="UniProtKB">
        <authorList>
            <consortium name="RefSeq"/>
        </authorList>
    </citation>
    <scope>IDENTIFICATION</scope>
    <source>
        <strain evidence="3">S238N-H82</strain>
        <tissue evidence="3">Testes</tissue>
    </source>
</reference>
<dbReference type="PROSITE" id="PS50878">
    <property type="entry name" value="RT_POL"/>
    <property type="match status" value="1"/>
</dbReference>
<dbReference type="SUPFAM" id="SSF56672">
    <property type="entry name" value="DNA/RNA polymerases"/>
    <property type="match status" value="1"/>
</dbReference>
<dbReference type="RefSeq" id="XP_035664112.1">
    <property type="nucleotide sequence ID" value="XM_035808219.1"/>
</dbReference>
<sequence>MLASFSIKDVEQDLTATLPSPSLGYEDTAWENESKAATGGVGIILGRTAQDLLISVERISDRIIKVQLRGNPAVTVIVAYAPTEAADDCSKDTYYSQLRQTVEGVAPHDFLAVLTDSNARLGPEDAQFTYNSSTNNNGQRLLEILEDYQLLATNTLFEKRKGKLWTWRSPQDTYHQLDYIIVRAKWRNSVTNCEAYSSFSSLYSDHRAVTANISLRLRKSKIKNPKQNVKYIWSDLAADEGLQERYAVEVRNRYQALLLEDDEGQTEDYDKFISANASAAEECLRKVPKQKKRIKCLDPRVSAVREEVEKAYQAYLAGNKKEELREKYKEKKQELYGTYAVIDEEELTSKIEEVEKAHKNSQHGAAWKLINDISGRNSAQSSKLKANSPEERVSLWYTHFSKLLGSPPVISEEDTPIKPVFDTLNMSDEVFSEAEFIAAKMSILCGKACGDDGITPEFLKYAGLDDVVLGFINKAFSTGQLPERWKTLIIVPVPKTGDLTKPDSYRGISLISLVLKLYNRMLLNRLRPLLDPLLRSSQNGFRQGRSTVGQIMAIRRLLEGVNHKNLSCIITFIDFKKAFDSIHRGKLMDILRAYGVPEKLVTAIAATYSQTWAKVRTPDGDTEPFQILAGVLQGDTLAPFLFIVALDYALRCAIEGKEERLGFTLKERASRRIPAKIVTDLDFADDIALISDTAEKACTLLNAVERQCQRIGLQLNTKKTKVMAFNSSDNNVATLDGTRLEVVPDFKYLGGWIASTAHDMKVRRALAWNALHSMRRVWQSGMADDLKRRLFVSTVECVLLYGSETWTLTVQDERALDGMYTRMLRRALNVSWEDRA</sequence>
<organism evidence="2 3">
    <name type="scientific">Branchiostoma floridae</name>
    <name type="common">Florida lancelet</name>
    <name type="synonym">Amphioxus</name>
    <dbReference type="NCBI Taxonomy" id="7739"/>
    <lineage>
        <taxon>Eukaryota</taxon>
        <taxon>Metazoa</taxon>
        <taxon>Chordata</taxon>
        <taxon>Cephalochordata</taxon>
        <taxon>Leptocardii</taxon>
        <taxon>Amphioxiformes</taxon>
        <taxon>Branchiostomatidae</taxon>
        <taxon>Branchiostoma</taxon>
    </lineage>
</organism>
<evidence type="ECO:0000259" key="1">
    <source>
        <dbReference type="PROSITE" id="PS50878"/>
    </source>
</evidence>
<dbReference type="OrthoDB" id="407509at2759"/>
<dbReference type="KEGG" id="bfo:118407702"/>
<evidence type="ECO:0000313" key="2">
    <source>
        <dbReference type="Proteomes" id="UP000001554"/>
    </source>
</evidence>
<dbReference type="OMA" id="HRGKLMD"/>
<keyword evidence="2" id="KW-1185">Reference proteome</keyword>